<dbReference type="HOGENOM" id="CLU_003728_7_0_6"/>
<organism evidence="4 5">
    <name type="scientific">Xylella fastidiosa subsp. sandyi Ann-1</name>
    <dbReference type="NCBI Taxonomy" id="155920"/>
    <lineage>
        <taxon>Bacteria</taxon>
        <taxon>Pseudomonadati</taxon>
        <taxon>Pseudomonadota</taxon>
        <taxon>Gammaproteobacteria</taxon>
        <taxon>Lysobacterales</taxon>
        <taxon>Lysobacteraceae</taxon>
        <taxon>Xylella</taxon>
    </lineage>
</organism>
<feature type="repeat" description="TPR" evidence="3">
    <location>
        <begin position="160"/>
        <end position="193"/>
    </location>
</feature>
<dbReference type="InterPro" id="IPR013360">
    <property type="entry name" value="Pilus_4_PilW"/>
</dbReference>
<dbReference type="PROSITE" id="PS50005">
    <property type="entry name" value="TPR"/>
    <property type="match status" value="2"/>
</dbReference>
<reference evidence="4 5" key="1">
    <citation type="submission" date="2013-08" db="EMBL/GenBank/DDBJ databases">
        <authorList>
            <person name="Stouthamer R."/>
            <person name="Nunney L."/>
        </authorList>
    </citation>
    <scope>NUCLEOTIDE SEQUENCE [LARGE SCALE GENOMIC DNA]</scope>
    <source>
        <strain evidence="5">ann-1</strain>
    </source>
</reference>
<evidence type="ECO:0000313" key="4">
    <source>
        <dbReference type="EMBL" id="AIC10189.1"/>
    </source>
</evidence>
<dbReference type="Proteomes" id="UP000027215">
    <property type="component" value="Chromosome"/>
</dbReference>
<dbReference type="Gene3D" id="1.25.40.10">
    <property type="entry name" value="Tetratricopeptide repeat domain"/>
    <property type="match status" value="1"/>
</dbReference>
<keyword evidence="2 3" id="KW-0802">TPR repeat</keyword>
<evidence type="ECO:0000256" key="1">
    <source>
        <dbReference type="ARBA" id="ARBA00022737"/>
    </source>
</evidence>
<evidence type="ECO:0000256" key="3">
    <source>
        <dbReference type="PROSITE-ProRule" id="PRU00339"/>
    </source>
</evidence>
<dbReference type="AlphaFoldDB" id="A0A060H098"/>
<dbReference type="EMBL" id="CP006696">
    <property type="protein sequence ID" value="AIC10189.1"/>
    <property type="molecule type" value="Genomic_DNA"/>
</dbReference>
<dbReference type="InterPro" id="IPR011990">
    <property type="entry name" value="TPR-like_helical_dom_sf"/>
</dbReference>
<proteinExistence type="predicted"/>
<dbReference type="PANTHER" id="PTHR44943">
    <property type="entry name" value="CELLULOSE SYNTHASE OPERON PROTEIN C"/>
    <property type="match status" value="1"/>
</dbReference>
<dbReference type="Pfam" id="PF13181">
    <property type="entry name" value="TPR_8"/>
    <property type="match status" value="2"/>
</dbReference>
<protein>
    <submittedName>
        <fullName evidence="4">Fimbrial protein</fullName>
    </submittedName>
</protein>
<gene>
    <name evidence="4" type="ORF">D934_08255</name>
</gene>
<dbReference type="SUPFAM" id="SSF48452">
    <property type="entry name" value="TPR-like"/>
    <property type="match status" value="1"/>
</dbReference>
<sequence length="269" mass="30018">MLQRDISLALAFSSLLILSGCLVMSDKRETRIKSVQNLAPVYNVRDDAKTRRRVALTQKLGRAYNQFNAGDDVAAEKLLEEVLRQDTSSIDAWTLRATIYSKRGDVVHSGEYYRKAAQLAPQRGDVLNNYGAWLCANGYPAEALVWFERAMADPAYGEQPGTLANSGGCALQAGQRDRADHDLRRALELDPSNAYALESMARSEYDKHRYFEARAFSERRLATTVPATASVLKLAIQIEQELGDRAAASRYQQRLVKEFPETVAVEPRG</sequence>
<dbReference type="SMART" id="SM00028">
    <property type="entry name" value="TPR"/>
    <property type="match status" value="2"/>
</dbReference>
<name>A0A060H098_XYLFS</name>
<evidence type="ECO:0000313" key="5">
    <source>
        <dbReference type="Proteomes" id="UP000027215"/>
    </source>
</evidence>
<dbReference type="InterPro" id="IPR019734">
    <property type="entry name" value="TPR_rpt"/>
</dbReference>
<feature type="repeat" description="TPR" evidence="3">
    <location>
        <begin position="90"/>
        <end position="123"/>
    </location>
</feature>
<dbReference type="PANTHER" id="PTHR44943:SF8">
    <property type="entry name" value="TPR REPEAT-CONTAINING PROTEIN MJ0263"/>
    <property type="match status" value="1"/>
</dbReference>
<dbReference type="InterPro" id="IPR051685">
    <property type="entry name" value="Ycf3/AcsC/BcsC/TPR_MFPF"/>
</dbReference>
<dbReference type="KEGG" id="xfs:D934_08255"/>
<dbReference type="PATRIC" id="fig|155920.8.peg.1918"/>
<keyword evidence="1" id="KW-0677">Repeat</keyword>
<accession>A0A060H098</accession>
<dbReference type="NCBIfam" id="TIGR02521">
    <property type="entry name" value="type_IV_pilW"/>
    <property type="match status" value="1"/>
</dbReference>
<evidence type="ECO:0000256" key="2">
    <source>
        <dbReference type="ARBA" id="ARBA00022803"/>
    </source>
</evidence>
<dbReference type="PROSITE" id="PS51257">
    <property type="entry name" value="PROKAR_LIPOPROTEIN"/>
    <property type="match status" value="1"/>
</dbReference>